<dbReference type="OrthoDB" id="1046782at2759"/>
<proteinExistence type="predicted"/>
<name>A0A0V1Q6C8_9ASCO</name>
<evidence type="ECO:0000259" key="1">
    <source>
        <dbReference type="SMART" id="SM00148"/>
    </source>
</evidence>
<feature type="domain" description="Phosphatidylinositol-specific phospholipase C X" evidence="1">
    <location>
        <begin position="12"/>
        <end position="166"/>
    </location>
</feature>
<protein>
    <recommendedName>
        <fullName evidence="1">Phosphatidylinositol-specific phospholipase C X domain-containing protein</fullName>
    </recommendedName>
</protein>
<sequence>MVDYKRWMKELNDDTKISKLAIPGTHNSAACHTALPSVQCQGESVTDQLKHGVRFLDIRVSKLFMKEGDEAKDLQVIHGKFPVKIPFPLKLTSVLDEVYDFLKDNKSETVIVSLKQEGPDSWDNDKDEFGKCIWDRYVNKNKDKWYLRSDMPRIGDTRGKVILFRRFGVRDDKLRENFGFDAASWKYNTTEDDRGSFVVQDFCEIESPDDISKKVDYVKKLAEKAGNHNSSNNDPKLFVNFCSGSNFFNHDCWPKQVADKMIEGKIQDTFKRGCGIIVLDYVEDHDWKLAKALVDKNF</sequence>
<dbReference type="PANTHER" id="PTHR13593">
    <property type="match status" value="1"/>
</dbReference>
<dbReference type="Pfam" id="PF00388">
    <property type="entry name" value="PI-PLC-X"/>
    <property type="match status" value="1"/>
</dbReference>
<dbReference type="InterPro" id="IPR051057">
    <property type="entry name" value="PI-PLC_domain"/>
</dbReference>
<dbReference type="RefSeq" id="XP_015470136.1">
    <property type="nucleotide sequence ID" value="XM_015608943.1"/>
</dbReference>
<comment type="caution">
    <text evidence="2">The sequence shown here is derived from an EMBL/GenBank/DDBJ whole genome shotgun (WGS) entry which is preliminary data.</text>
</comment>
<dbReference type="GO" id="GO:0006629">
    <property type="term" value="P:lipid metabolic process"/>
    <property type="evidence" value="ECO:0007669"/>
    <property type="project" value="InterPro"/>
</dbReference>
<dbReference type="GeneID" id="26837122"/>
<dbReference type="SMART" id="SM00148">
    <property type="entry name" value="PLCXc"/>
    <property type="match status" value="1"/>
</dbReference>
<gene>
    <name evidence="2" type="ORF">AC631_00113</name>
</gene>
<dbReference type="InterPro" id="IPR000909">
    <property type="entry name" value="PLipase_C_PInositol-sp_X_dom"/>
</dbReference>
<dbReference type="GO" id="GO:0008081">
    <property type="term" value="F:phosphoric diester hydrolase activity"/>
    <property type="evidence" value="ECO:0007669"/>
    <property type="project" value="InterPro"/>
</dbReference>
<dbReference type="AlphaFoldDB" id="A0A0V1Q6C8"/>
<evidence type="ECO:0000313" key="3">
    <source>
        <dbReference type="Proteomes" id="UP000054251"/>
    </source>
</evidence>
<dbReference type="Proteomes" id="UP000054251">
    <property type="component" value="Unassembled WGS sequence"/>
</dbReference>
<dbReference type="PROSITE" id="PS50007">
    <property type="entry name" value="PIPLC_X_DOMAIN"/>
    <property type="match status" value="1"/>
</dbReference>
<dbReference type="PANTHER" id="PTHR13593:SF113">
    <property type="entry name" value="SI:DKEY-266F7.9"/>
    <property type="match status" value="1"/>
</dbReference>
<reference evidence="2 3" key="1">
    <citation type="submission" date="2015-11" db="EMBL/GenBank/DDBJ databases">
        <title>The genome of Debaryomyces fabryi.</title>
        <authorList>
            <person name="Tafer H."/>
            <person name="Lopandic K."/>
        </authorList>
    </citation>
    <scope>NUCLEOTIDE SEQUENCE [LARGE SCALE GENOMIC DNA]</scope>
    <source>
        <strain evidence="2 3">CBS 789</strain>
    </source>
</reference>
<keyword evidence="3" id="KW-1185">Reference proteome</keyword>
<organism evidence="2 3">
    <name type="scientific">Debaryomyces fabryi</name>
    <dbReference type="NCBI Taxonomy" id="58627"/>
    <lineage>
        <taxon>Eukaryota</taxon>
        <taxon>Fungi</taxon>
        <taxon>Dikarya</taxon>
        <taxon>Ascomycota</taxon>
        <taxon>Saccharomycotina</taxon>
        <taxon>Pichiomycetes</taxon>
        <taxon>Debaryomycetaceae</taxon>
        <taxon>Debaryomyces</taxon>
    </lineage>
</organism>
<dbReference type="SUPFAM" id="SSF51695">
    <property type="entry name" value="PLC-like phosphodiesterases"/>
    <property type="match status" value="1"/>
</dbReference>
<accession>A0A0V1Q6C8</accession>
<dbReference type="Gene3D" id="3.20.20.190">
    <property type="entry name" value="Phosphatidylinositol (PI) phosphodiesterase"/>
    <property type="match status" value="1"/>
</dbReference>
<evidence type="ECO:0000313" key="2">
    <source>
        <dbReference type="EMBL" id="KSA04034.1"/>
    </source>
</evidence>
<dbReference type="CDD" id="cd08586">
    <property type="entry name" value="PI-PLCc_BcPLC_like"/>
    <property type="match status" value="1"/>
</dbReference>
<dbReference type="EMBL" id="LMYN01000002">
    <property type="protein sequence ID" value="KSA04034.1"/>
    <property type="molecule type" value="Genomic_DNA"/>
</dbReference>
<dbReference type="InterPro" id="IPR017946">
    <property type="entry name" value="PLC-like_Pdiesterase_TIM-brl"/>
</dbReference>